<proteinExistence type="predicted"/>
<dbReference type="GeneID" id="97609502"/>
<evidence type="ECO:0000313" key="2">
    <source>
        <dbReference type="Proteomes" id="UP000245934"/>
    </source>
</evidence>
<accession>A0A2V2NJD9</accession>
<keyword evidence="2" id="KW-1185">Reference proteome</keyword>
<dbReference type="EMBL" id="QGMZ01000008">
    <property type="protein sequence ID" value="PWR75731.1"/>
    <property type="molecule type" value="Genomic_DNA"/>
</dbReference>
<reference evidence="1 2" key="1">
    <citation type="submission" date="2018-05" db="EMBL/GenBank/DDBJ databases">
        <title>Draft genome of Methanospirillum stamsii Pt1.</title>
        <authorList>
            <person name="Dueholm M.S."/>
            <person name="Nielsen P.H."/>
            <person name="Bakmann L.F."/>
            <person name="Otzen D.E."/>
        </authorList>
    </citation>
    <scope>NUCLEOTIDE SEQUENCE [LARGE SCALE GENOMIC DNA]</scope>
    <source>
        <strain evidence="1 2">Pt1</strain>
    </source>
</reference>
<protein>
    <submittedName>
        <fullName evidence="1">Uncharacterized protein</fullName>
    </submittedName>
</protein>
<dbReference type="OrthoDB" id="105689at2157"/>
<name>A0A2V2NJD9_9EURY</name>
<comment type="caution">
    <text evidence="1">The sequence shown here is derived from an EMBL/GenBank/DDBJ whole genome shotgun (WGS) entry which is preliminary data.</text>
</comment>
<evidence type="ECO:0000313" key="1">
    <source>
        <dbReference type="EMBL" id="PWR75731.1"/>
    </source>
</evidence>
<dbReference type="Proteomes" id="UP000245934">
    <property type="component" value="Unassembled WGS sequence"/>
</dbReference>
<gene>
    <name evidence="1" type="ORF">DLD82_03880</name>
</gene>
<dbReference type="AlphaFoldDB" id="A0A2V2NJD9"/>
<organism evidence="1 2">
    <name type="scientific">Methanospirillum stamsii</name>
    <dbReference type="NCBI Taxonomy" id="1277351"/>
    <lineage>
        <taxon>Archaea</taxon>
        <taxon>Methanobacteriati</taxon>
        <taxon>Methanobacteriota</taxon>
        <taxon>Stenosarchaea group</taxon>
        <taxon>Methanomicrobia</taxon>
        <taxon>Methanomicrobiales</taxon>
        <taxon>Methanospirillaceae</taxon>
        <taxon>Methanospirillum</taxon>
    </lineage>
</organism>
<sequence length="134" mass="15153">MENESIPYTELSRIVDRILEDCDEDVVCTRMHLTSLEPAIRDAILTSDLLNAWQVFFFFFQEHPGDEAFEILAFTPASTLPQGVPIGEYRQCTLTFSMKNAKPVISVSDDLQELHRFSGNGAYKSAIAFLDSEK</sequence>
<dbReference type="RefSeq" id="WP_109939796.1">
    <property type="nucleotide sequence ID" value="NZ_CP176366.1"/>
</dbReference>